<dbReference type="Proteomes" id="UP000216681">
    <property type="component" value="Unassembled WGS sequence"/>
</dbReference>
<feature type="transmembrane region" description="Helical" evidence="1">
    <location>
        <begin position="46"/>
        <end position="68"/>
    </location>
</feature>
<evidence type="ECO:0000313" key="3">
    <source>
        <dbReference type="Proteomes" id="UP000216681"/>
    </source>
</evidence>
<accession>A0AB73PGH6</accession>
<dbReference type="AlphaFoldDB" id="A0AB73PGH6"/>
<sequence length="71" mass="7926">MQKLVNLESASSFMKGKYDVGMRFIPKILEKLKGFSEPVQFAVIHLLYFGLFMGAVTTIVCAICAAIIRCH</sequence>
<organism evidence="2 3">
    <name type="scientific">Limosilactobacillus reuteri</name>
    <name type="common">Lactobacillus reuteri</name>
    <dbReference type="NCBI Taxonomy" id="1598"/>
    <lineage>
        <taxon>Bacteria</taxon>
        <taxon>Bacillati</taxon>
        <taxon>Bacillota</taxon>
        <taxon>Bacilli</taxon>
        <taxon>Lactobacillales</taxon>
        <taxon>Lactobacillaceae</taxon>
        <taxon>Limosilactobacillus</taxon>
    </lineage>
</organism>
<keyword evidence="1" id="KW-1133">Transmembrane helix</keyword>
<reference evidence="2 3" key="2">
    <citation type="submission" date="2017-09" db="EMBL/GenBank/DDBJ databases">
        <title>Tripartite evolution among Lactobacillus johnsonii, Lactobacillus taiwanensis, Lactobacillus reuteri and their rodent host.</title>
        <authorList>
            <person name="Wang T."/>
            <person name="Knowles S."/>
            <person name="Cheng C."/>
        </authorList>
    </citation>
    <scope>NUCLEOTIDE SEQUENCE [LARGE SCALE GENOMIC DNA]</scope>
    <source>
        <strain evidence="2 3">105n</strain>
    </source>
</reference>
<proteinExistence type="predicted"/>
<gene>
    <name evidence="2" type="ORF">CBG15_04970</name>
</gene>
<evidence type="ECO:0000256" key="1">
    <source>
        <dbReference type="SAM" id="Phobius"/>
    </source>
</evidence>
<protein>
    <submittedName>
        <fullName evidence="2">Uncharacterized protein</fullName>
    </submittedName>
</protein>
<comment type="caution">
    <text evidence="2">The sequence shown here is derived from an EMBL/GenBank/DDBJ whole genome shotgun (WGS) entry which is preliminary data.</text>
</comment>
<keyword evidence="1" id="KW-0812">Transmembrane</keyword>
<dbReference type="EMBL" id="NGPX01000019">
    <property type="protein sequence ID" value="OYS94092.1"/>
    <property type="molecule type" value="Genomic_DNA"/>
</dbReference>
<evidence type="ECO:0000313" key="2">
    <source>
        <dbReference type="EMBL" id="OYS94092.1"/>
    </source>
</evidence>
<dbReference type="RefSeq" id="WP_094511728.1">
    <property type="nucleotide sequence ID" value="NZ_NGPU01000072.1"/>
</dbReference>
<reference evidence="2 3" key="1">
    <citation type="submission" date="2017-05" db="EMBL/GenBank/DDBJ databases">
        <authorList>
            <person name="Lin X.B."/>
            <person name="Stothard P."/>
            <person name="Tasseva G."/>
            <person name="Walter J."/>
        </authorList>
    </citation>
    <scope>NUCLEOTIDE SEQUENCE [LARGE SCALE GENOMIC DNA]</scope>
    <source>
        <strain evidence="2 3">105n</strain>
    </source>
</reference>
<keyword evidence="1" id="KW-0472">Membrane</keyword>
<name>A0AB73PGH6_LIMRT</name>